<dbReference type="EMBL" id="JACXVP010000004">
    <property type="protein sequence ID" value="KAG5612164.1"/>
    <property type="molecule type" value="Genomic_DNA"/>
</dbReference>
<dbReference type="PRINTS" id="PR01217">
    <property type="entry name" value="PRICHEXTENSN"/>
</dbReference>
<gene>
    <name evidence="3" type="ORF">H5410_023445</name>
</gene>
<evidence type="ECO:0000256" key="1">
    <source>
        <dbReference type="SAM" id="MobiDB-lite"/>
    </source>
</evidence>
<keyword evidence="2" id="KW-0812">Transmembrane</keyword>
<dbReference type="PANTHER" id="PTHR35697">
    <property type="entry name" value="OS08G0108300 PROTEIN"/>
    <property type="match status" value="1"/>
</dbReference>
<keyword evidence="4" id="KW-1185">Reference proteome</keyword>
<keyword evidence="2" id="KW-0472">Membrane</keyword>
<feature type="region of interest" description="Disordered" evidence="1">
    <location>
        <begin position="122"/>
        <end position="159"/>
    </location>
</feature>
<proteinExistence type="predicted"/>
<dbReference type="OrthoDB" id="785473at2759"/>
<dbReference type="SUPFAM" id="SSF81995">
    <property type="entry name" value="beta-sandwich domain of Sec23/24"/>
    <property type="match status" value="1"/>
</dbReference>
<keyword evidence="2" id="KW-1133">Transmembrane helix</keyword>
<protein>
    <submittedName>
        <fullName evidence="3">Uncharacterized protein</fullName>
    </submittedName>
</protein>
<dbReference type="Proteomes" id="UP000824120">
    <property type="component" value="Chromosome 4"/>
</dbReference>
<comment type="caution">
    <text evidence="3">The sequence shown here is derived from an EMBL/GenBank/DDBJ whole genome shotgun (WGS) entry which is preliminary data.</text>
</comment>
<evidence type="ECO:0000313" key="4">
    <source>
        <dbReference type="Proteomes" id="UP000824120"/>
    </source>
</evidence>
<dbReference type="PROSITE" id="PS51257">
    <property type="entry name" value="PROKAR_LIPOPROTEIN"/>
    <property type="match status" value="1"/>
</dbReference>
<sequence>MDNNFRSPPPPSSDQSYTIVIFVFSTFGCILLGLAILSFCTYFLKKKKKSTIIVEEKEVKHIDDHVKIKEAIVEGPHGKLETIVLSVEEDLHEQDDIILIPTANNLNNFQFPYFPTHPPPPTLHPISPPPPPPHPTSPPPHPHPPPSPPHPHPPPYVPPPPPPSPPHNYIIIIFVFSMFGCILLGLAILAFCSYFLKKKKKSTMIVEEKEVKHIDDHVKMKEAIVEGPHGKLETIVLSIEEDLHEKDDIIRTKKELEEVHHHNLLHANNKSEITPSALENSHV</sequence>
<accession>A0A9J5ZJL5</accession>
<evidence type="ECO:0000256" key="2">
    <source>
        <dbReference type="SAM" id="Phobius"/>
    </source>
</evidence>
<dbReference type="InterPro" id="IPR044950">
    <property type="entry name" value="TED6/7"/>
</dbReference>
<evidence type="ECO:0000313" key="3">
    <source>
        <dbReference type="EMBL" id="KAG5612164.1"/>
    </source>
</evidence>
<dbReference type="PANTHER" id="PTHR35697:SF8">
    <property type="match status" value="1"/>
</dbReference>
<name>A0A9J5ZJL5_SOLCO</name>
<feature type="transmembrane region" description="Helical" evidence="2">
    <location>
        <begin position="169"/>
        <end position="196"/>
    </location>
</feature>
<feature type="transmembrane region" description="Helical" evidence="2">
    <location>
        <begin position="20"/>
        <end position="44"/>
    </location>
</feature>
<dbReference type="AlphaFoldDB" id="A0A9J5ZJL5"/>
<reference evidence="3 4" key="1">
    <citation type="submission" date="2020-09" db="EMBL/GenBank/DDBJ databases">
        <title>De no assembly of potato wild relative species, Solanum commersonii.</title>
        <authorList>
            <person name="Cho K."/>
        </authorList>
    </citation>
    <scope>NUCLEOTIDE SEQUENCE [LARGE SCALE GENOMIC DNA]</scope>
    <source>
        <strain evidence="3">LZ3.2</strain>
        <tissue evidence="3">Leaf</tissue>
    </source>
</reference>
<organism evidence="3 4">
    <name type="scientific">Solanum commersonii</name>
    <name type="common">Commerson's wild potato</name>
    <name type="synonym">Commerson's nightshade</name>
    <dbReference type="NCBI Taxonomy" id="4109"/>
    <lineage>
        <taxon>Eukaryota</taxon>
        <taxon>Viridiplantae</taxon>
        <taxon>Streptophyta</taxon>
        <taxon>Embryophyta</taxon>
        <taxon>Tracheophyta</taxon>
        <taxon>Spermatophyta</taxon>
        <taxon>Magnoliopsida</taxon>
        <taxon>eudicotyledons</taxon>
        <taxon>Gunneridae</taxon>
        <taxon>Pentapetalae</taxon>
        <taxon>asterids</taxon>
        <taxon>lamiids</taxon>
        <taxon>Solanales</taxon>
        <taxon>Solanaceae</taxon>
        <taxon>Solanoideae</taxon>
        <taxon>Solaneae</taxon>
        <taxon>Solanum</taxon>
    </lineage>
</organism>
<dbReference type="GO" id="GO:0009834">
    <property type="term" value="P:plant-type secondary cell wall biogenesis"/>
    <property type="evidence" value="ECO:0007669"/>
    <property type="project" value="InterPro"/>
</dbReference>